<sequence>MHQEEKKTPDKEVALIVIHGMGNMDKKKFEKSCKTLEERLEKKIGKELWSKVFFDGIYYHDILQENQDMVFCRTKKHIHCSWIRKFLLSHFSDAAATEHKKVPDTSPYYCIQDRIREMMDKAFVAAGEKEIPVILLAQSLGAQIMSNYIWDASAPEKVCAGIWAPCVKKEDRSAEEDQNGKDRNGKVALCSCSSQNLFRRMFTLRRLYTTGCNIPIFVGGHSEIKAIEPPTSDFKWLNFYNRYDVLGWPLEPVSKSYKKLVKDVPLKDWSFIGEVLLPGILLLIGAFLWALKKVFGKLLPTDMMSESSIRISSLLERAYCHTRYWHESKVINELTEFVKDLDYQQRADPNCSAPPVPTNKSFR</sequence>
<reference evidence="2" key="1">
    <citation type="submission" date="2019-02" db="EMBL/GenBank/DDBJ databases">
        <authorList>
            <person name="Gruber-Vodicka R. H."/>
            <person name="Seah K. B. B."/>
        </authorList>
    </citation>
    <scope>NUCLEOTIDE SEQUENCE</scope>
    <source>
        <strain evidence="2">BECK_S312</strain>
        <strain evidence="3">BECK_S426</strain>
    </source>
</reference>
<evidence type="ECO:0000256" key="1">
    <source>
        <dbReference type="SAM" id="Phobius"/>
    </source>
</evidence>
<dbReference type="AlphaFoldDB" id="A0A450VYC2"/>
<organism evidence="2">
    <name type="scientific">Candidatus Kentrum sp. LPFa</name>
    <dbReference type="NCBI Taxonomy" id="2126335"/>
    <lineage>
        <taxon>Bacteria</taxon>
        <taxon>Pseudomonadati</taxon>
        <taxon>Pseudomonadota</taxon>
        <taxon>Gammaproteobacteria</taxon>
        <taxon>Candidatus Kentrum</taxon>
    </lineage>
</organism>
<evidence type="ECO:0000313" key="2">
    <source>
        <dbReference type="EMBL" id="VFK09841.1"/>
    </source>
</evidence>
<evidence type="ECO:0000313" key="3">
    <source>
        <dbReference type="EMBL" id="VFK25688.1"/>
    </source>
</evidence>
<keyword evidence="1" id="KW-0812">Transmembrane</keyword>
<gene>
    <name evidence="2" type="ORF">BECKLPF1236A_GA0070988_100287</name>
    <name evidence="3" type="ORF">BECKLPF1236C_GA0070990_100248</name>
</gene>
<protein>
    <submittedName>
        <fullName evidence="2">Uncharacterized protein</fullName>
    </submittedName>
</protein>
<feature type="transmembrane region" description="Helical" evidence="1">
    <location>
        <begin position="269"/>
        <end position="291"/>
    </location>
</feature>
<proteinExistence type="predicted"/>
<keyword evidence="1" id="KW-1133">Transmembrane helix</keyword>
<name>A0A450VYC2_9GAMM</name>
<dbReference type="EMBL" id="CAADFM010000028">
    <property type="protein sequence ID" value="VFK09841.1"/>
    <property type="molecule type" value="Genomic_DNA"/>
</dbReference>
<accession>A0A450VYC2</accession>
<dbReference type="EMBL" id="CAADFP010000024">
    <property type="protein sequence ID" value="VFK25688.1"/>
    <property type="molecule type" value="Genomic_DNA"/>
</dbReference>
<keyword evidence="1" id="KW-0472">Membrane</keyword>